<gene>
    <name evidence="2" type="primary">sle_47540</name>
</gene>
<evidence type="ECO:0000259" key="1">
    <source>
        <dbReference type="Pfam" id="PF13649"/>
    </source>
</evidence>
<evidence type="ECO:0000313" key="3">
    <source>
        <dbReference type="Proteomes" id="UP000035016"/>
    </source>
</evidence>
<reference evidence="2 3" key="1">
    <citation type="submission" date="2015-02" db="EMBL/GenBank/DDBJ databases">
        <authorList>
            <person name="Gomez-Escribano P.J."/>
        </authorList>
    </citation>
    <scope>NUCLEOTIDE SEQUENCE [LARGE SCALE GENOMIC DNA]</scope>
    <source>
        <strain evidence="3">C34 (DSM 42122 / NRRL B-24963)</strain>
    </source>
</reference>
<feature type="domain" description="Methyltransferase" evidence="1">
    <location>
        <begin position="60"/>
        <end position="155"/>
    </location>
</feature>
<dbReference type="RefSeq" id="WP_047122048.1">
    <property type="nucleotide sequence ID" value="NZ_AZSD01000327.1"/>
</dbReference>
<protein>
    <submittedName>
        <fullName evidence="2">Methyltransferase Type</fullName>
    </submittedName>
</protein>
<name>A0A0F7W2X5_STRLW</name>
<organism evidence="2 3">
    <name type="scientific">Streptomyces leeuwenhoekii</name>
    <dbReference type="NCBI Taxonomy" id="1437453"/>
    <lineage>
        <taxon>Bacteria</taxon>
        <taxon>Bacillati</taxon>
        <taxon>Actinomycetota</taxon>
        <taxon>Actinomycetes</taxon>
        <taxon>Kitasatosporales</taxon>
        <taxon>Streptomycetaceae</taxon>
        <taxon>Streptomyces</taxon>
    </lineage>
</organism>
<accession>A0A0F7W2X5</accession>
<sequence length="292" mass="32202">MSGRLDPATRRRIAENRRNWDARARVHADSPYYSLTERAAETRFHPREWEQLGPLDGRSVLHLQCHNGAETLAFAQKGARTTGLDFSGGNLAVARRSARAAGVSVDFVEADVYDAVTALDGRTFDLVYTGRGSLPYLPDLDEWARVVARLLEPGGLVRLMEYHPLLNSLGRTGPRDPERPLELRHDYLGGGGPLTFDTPHTYAPSRSGLLVEGATVSHEWPHTVVDVLHALHGAGLAVDLDLLWETDWLDWPRWDGMTQVAPGWWRRPEGGISIPLMYTAGARSPAAATATS</sequence>
<dbReference type="InterPro" id="IPR041698">
    <property type="entry name" value="Methyltransf_25"/>
</dbReference>
<evidence type="ECO:0000313" key="2">
    <source>
        <dbReference type="EMBL" id="CQR64212.1"/>
    </source>
</evidence>
<dbReference type="Gene3D" id="3.40.50.150">
    <property type="entry name" value="Vaccinia Virus protein VP39"/>
    <property type="match status" value="1"/>
</dbReference>
<keyword evidence="2" id="KW-0808">Transferase</keyword>
<proteinExistence type="predicted"/>
<dbReference type="Proteomes" id="UP000035016">
    <property type="component" value="Chromosome Chromosome"/>
</dbReference>
<dbReference type="GO" id="GO:0032259">
    <property type="term" value="P:methylation"/>
    <property type="evidence" value="ECO:0007669"/>
    <property type="project" value="UniProtKB-KW"/>
</dbReference>
<keyword evidence="2" id="KW-0489">Methyltransferase</keyword>
<dbReference type="AlphaFoldDB" id="A0A0F7W2X5"/>
<dbReference type="EMBL" id="LN831790">
    <property type="protein sequence ID" value="CQR64212.1"/>
    <property type="molecule type" value="Genomic_DNA"/>
</dbReference>
<dbReference type="InterPro" id="IPR029063">
    <property type="entry name" value="SAM-dependent_MTases_sf"/>
</dbReference>
<dbReference type="SUPFAM" id="SSF53335">
    <property type="entry name" value="S-adenosyl-L-methionine-dependent methyltransferases"/>
    <property type="match status" value="1"/>
</dbReference>
<dbReference type="KEGG" id="sle:sle_47540"/>
<dbReference type="CDD" id="cd02440">
    <property type="entry name" value="AdoMet_MTases"/>
    <property type="match status" value="1"/>
</dbReference>
<dbReference type="GO" id="GO:0008168">
    <property type="term" value="F:methyltransferase activity"/>
    <property type="evidence" value="ECO:0007669"/>
    <property type="project" value="UniProtKB-KW"/>
</dbReference>
<dbReference type="Pfam" id="PF13649">
    <property type="entry name" value="Methyltransf_25"/>
    <property type="match status" value="1"/>
</dbReference>